<dbReference type="OrthoDB" id="186587at2"/>
<dbReference type="InterPro" id="IPR029062">
    <property type="entry name" value="Class_I_gatase-like"/>
</dbReference>
<dbReference type="RefSeq" id="WP_113887525.1">
    <property type="nucleotide sequence ID" value="NZ_QNRK01000002.1"/>
</dbReference>
<dbReference type="GO" id="GO:0006355">
    <property type="term" value="P:regulation of DNA-templated transcription"/>
    <property type="evidence" value="ECO:0007669"/>
    <property type="project" value="TreeGrafter"/>
</dbReference>
<dbReference type="Gene3D" id="3.40.50.880">
    <property type="match status" value="1"/>
</dbReference>
<dbReference type="CDD" id="cd03139">
    <property type="entry name" value="GATase1_PfpI_2"/>
    <property type="match status" value="1"/>
</dbReference>
<protein>
    <submittedName>
        <fullName evidence="2">Cyclohexyl-isocyanide hydratase</fullName>
    </submittedName>
</protein>
<dbReference type="PANTHER" id="PTHR43130:SF2">
    <property type="entry name" value="DJ-1_PFPI DOMAIN-CONTAINING PROTEIN"/>
    <property type="match status" value="1"/>
</dbReference>
<proteinExistence type="predicted"/>
<organism evidence="2 3">
    <name type="scientific">Roseiarcus fermentans</name>
    <dbReference type="NCBI Taxonomy" id="1473586"/>
    <lineage>
        <taxon>Bacteria</taxon>
        <taxon>Pseudomonadati</taxon>
        <taxon>Pseudomonadota</taxon>
        <taxon>Alphaproteobacteria</taxon>
        <taxon>Hyphomicrobiales</taxon>
        <taxon>Roseiarcaceae</taxon>
        <taxon>Roseiarcus</taxon>
    </lineage>
</organism>
<dbReference type="SUPFAM" id="SSF52317">
    <property type="entry name" value="Class I glutamine amidotransferase-like"/>
    <property type="match status" value="1"/>
</dbReference>
<dbReference type="InterPro" id="IPR052158">
    <property type="entry name" value="INH-QAR"/>
</dbReference>
<feature type="domain" description="DJ-1/PfpI" evidence="1">
    <location>
        <begin position="9"/>
        <end position="168"/>
    </location>
</feature>
<gene>
    <name evidence="2" type="ORF">DFR50_10256</name>
</gene>
<keyword evidence="3" id="KW-1185">Reference proteome</keyword>
<reference evidence="2 3" key="1">
    <citation type="submission" date="2018-06" db="EMBL/GenBank/DDBJ databases">
        <title>Genomic Encyclopedia of Type Strains, Phase IV (KMG-IV): sequencing the most valuable type-strain genomes for metagenomic binning, comparative biology and taxonomic classification.</title>
        <authorList>
            <person name="Goeker M."/>
        </authorList>
    </citation>
    <scope>NUCLEOTIDE SEQUENCE [LARGE SCALE GENOMIC DNA]</scope>
    <source>
        <strain evidence="2 3">DSM 24875</strain>
    </source>
</reference>
<sequence length="238" mass="24965">MTETPPIEVGFLTFPNVQQLDLTGPYETLASWPGARVRLVWKTLDPVRASTGLVLTPDATFETIGPLDVICVPGGAGINPLLADEETLAFLRAQAQGARFVASVCTGALVLGAAGLLVGKRATTHWASHHLLAPFGAIPVKQRYVRDGRVMTGGGVTAGIDFGLALLSELAGRATAEAIQLNLEYAPAPPFDAGDPDTAPRAVAQAVEARLAPMIAERARLVAEAARRLGLDAETARR</sequence>
<evidence type="ECO:0000313" key="2">
    <source>
        <dbReference type="EMBL" id="RBP17565.1"/>
    </source>
</evidence>
<dbReference type="Pfam" id="PF01965">
    <property type="entry name" value="DJ-1_PfpI"/>
    <property type="match status" value="1"/>
</dbReference>
<dbReference type="EMBL" id="QNRK01000002">
    <property type="protein sequence ID" value="RBP17565.1"/>
    <property type="molecule type" value="Genomic_DNA"/>
</dbReference>
<name>A0A366FUZ6_9HYPH</name>
<dbReference type="AlphaFoldDB" id="A0A366FUZ6"/>
<dbReference type="Proteomes" id="UP000253529">
    <property type="component" value="Unassembled WGS sequence"/>
</dbReference>
<comment type="caution">
    <text evidence="2">The sequence shown here is derived from an EMBL/GenBank/DDBJ whole genome shotgun (WGS) entry which is preliminary data.</text>
</comment>
<dbReference type="PANTHER" id="PTHR43130">
    <property type="entry name" value="ARAC-FAMILY TRANSCRIPTIONAL REGULATOR"/>
    <property type="match status" value="1"/>
</dbReference>
<evidence type="ECO:0000313" key="3">
    <source>
        <dbReference type="Proteomes" id="UP000253529"/>
    </source>
</evidence>
<accession>A0A366FUZ6</accession>
<evidence type="ECO:0000259" key="1">
    <source>
        <dbReference type="Pfam" id="PF01965"/>
    </source>
</evidence>
<dbReference type="InterPro" id="IPR002818">
    <property type="entry name" value="DJ-1/PfpI"/>
</dbReference>